<dbReference type="Proteomes" id="UP000198612">
    <property type="component" value="Unassembled WGS sequence"/>
</dbReference>
<dbReference type="Proteomes" id="UP000295758">
    <property type="component" value="Unassembled WGS sequence"/>
</dbReference>
<dbReference type="PANTHER" id="PTHR30399">
    <property type="entry name" value="UNCHARACTERIZED PROTEIN YGJP"/>
    <property type="match status" value="1"/>
</dbReference>
<dbReference type="Proteomes" id="UP000198945">
    <property type="component" value="Unassembled WGS sequence"/>
</dbReference>
<reference evidence="7 9" key="1">
    <citation type="submission" date="2016-10" db="EMBL/GenBank/DDBJ databases">
        <authorList>
            <person name="Varghese N."/>
            <person name="Submissions S."/>
        </authorList>
    </citation>
    <scope>NUCLEOTIDE SEQUENCE [LARGE SCALE GENOMIC DNA]</scope>
    <source>
        <strain evidence="2 11">WG10</strain>
        <strain evidence="3 9">WG2</strain>
        <strain evidence="5 7">WG5</strain>
    </source>
</reference>
<dbReference type="Proteomes" id="UP000324896">
    <property type="component" value="Unassembled WGS sequence"/>
</dbReference>
<reference evidence="6 10" key="3">
    <citation type="submission" date="2019-03" db="EMBL/GenBank/DDBJ databases">
        <title>Deep subsurface shale carbon reservoir microbial communities from Ohio and West Virginia, USA.</title>
        <authorList>
            <person name="Wrighton K."/>
        </authorList>
    </citation>
    <scope>NUCLEOTIDE SEQUENCE [LARGE SCALE GENOMIC DNA]</scope>
    <source>
        <strain evidence="6 10">UTICA-S4D12</strain>
    </source>
</reference>
<evidence type="ECO:0000313" key="10">
    <source>
        <dbReference type="Proteomes" id="UP000295758"/>
    </source>
</evidence>
<dbReference type="OrthoDB" id="9811177at2"/>
<evidence type="ECO:0000313" key="8">
    <source>
        <dbReference type="Proteomes" id="UP000198945"/>
    </source>
</evidence>
<evidence type="ECO:0000313" key="11">
    <source>
        <dbReference type="Proteomes" id="UP000324896"/>
    </source>
</evidence>
<sequence>MQQIKLGNTLINYEIIRTNRKTMGIIVDHERNLIVRSPKNTAEAKIEEVLKKKTNWILSKLKEMDKIKPAPKEKEFMTGEKLPYLGRRYRLEVNPAEISNVEVKLYQGKFIIDYPVELTDKKEKRREEIRTRLIEWYREHAKEKINERVDKYKVKLDVEPNNVVVKKQKKRWGSCSSKNNLNFNWKIIMAPMSIVDYLVVHELTHLIHDNHSRDFWATVASIIPDIREKKEWLKVNGRRLYF</sequence>
<feature type="domain" description="YgjP-like metallopeptidase" evidence="1">
    <location>
        <begin position="21"/>
        <end position="234"/>
    </location>
</feature>
<dbReference type="Proteomes" id="UP000199519">
    <property type="component" value="Unassembled WGS sequence"/>
</dbReference>
<dbReference type="PANTHER" id="PTHR30399:SF1">
    <property type="entry name" value="UTP PYROPHOSPHATASE"/>
    <property type="match status" value="1"/>
</dbReference>
<dbReference type="Gene3D" id="3.30.2010.10">
    <property type="entry name" value="Metalloproteases ('zincins'), catalytic domain"/>
    <property type="match status" value="1"/>
</dbReference>
<dbReference type="EMBL" id="SOAA01000007">
    <property type="protein sequence ID" value="TDS32415.1"/>
    <property type="molecule type" value="Genomic_DNA"/>
</dbReference>
<keyword evidence="9" id="KW-1185">Reference proteome</keyword>
<dbReference type="RefSeq" id="WP_073158265.1">
    <property type="nucleotide sequence ID" value="NZ_FMYT01000004.1"/>
</dbReference>
<dbReference type="EMBL" id="FOHG01000026">
    <property type="protein sequence ID" value="SET10840.1"/>
    <property type="molecule type" value="Genomic_DNA"/>
</dbReference>
<dbReference type="EMBL" id="FNEH01000012">
    <property type="protein sequence ID" value="SDI71118.1"/>
    <property type="molecule type" value="Genomic_DNA"/>
</dbReference>
<evidence type="ECO:0000313" key="6">
    <source>
        <dbReference type="EMBL" id="TDS32415.1"/>
    </source>
</evidence>
<dbReference type="CDD" id="cd07344">
    <property type="entry name" value="M48_yhfN_like"/>
    <property type="match status" value="1"/>
</dbReference>
<dbReference type="InterPro" id="IPR053136">
    <property type="entry name" value="UTP_pyrophosphatase-like"/>
</dbReference>
<proteinExistence type="predicted"/>
<evidence type="ECO:0000313" key="4">
    <source>
        <dbReference type="EMBL" id="SDI71118.1"/>
    </source>
</evidence>
<protein>
    <recommendedName>
        <fullName evidence="1">YgjP-like metallopeptidase domain-containing protein</fullName>
    </recommendedName>
</protein>
<dbReference type="STRING" id="54121.SAMN04515653_11115"/>
<dbReference type="EMBL" id="FMYT01000004">
    <property type="protein sequence ID" value="SDC27626.1"/>
    <property type="molecule type" value="Genomic_DNA"/>
</dbReference>
<dbReference type="AlphaFoldDB" id="A0A1G6KBC9"/>
<evidence type="ECO:0000259" key="1">
    <source>
        <dbReference type="Pfam" id="PF01863"/>
    </source>
</evidence>
<dbReference type="Pfam" id="PF01863">
    <property type="entry name" value="YgjP-like"/>
    <property type="match status" value="1"/>
</dbReference>
<evidence type="ECO:0000313" key="7">
    <source>
        <dbReference type="Proteomes" id="UP000198612"/>
    </source>
</evidence>
<name>A0A1G6KBC9_9FIRM</name>
<reference evidence="4 8" key="2">
    <citation type="submission" date="2016-10" db="EMBL/GenBank/DDBJ databases">
        <authorList>
            <person name="de Groot N.N."/>
        </authorList>
    </citation>
    <scope>NUCLEOTIDE SEQUENCE [LARGE SCALE GENOMIC DNA]</scope>
    <source>
        <strain evidence="4 8">WG7</strain>
    </source>
</reference>
<evidence type="ECO:0000313" key="2">
    <source>
        <dbReference type="EMBL" id="SDC27626.1"/>
    </source>
</evidence>
<dbReference type="InterPro" id="IPR002725">
    <property type="entry name" value="YgjP-like_metallopeptidase"/>
</dbReference>
<dbReference type="EMBL" id="FNBJ01000026">
    <property type="protein sequence ID" value="SDF82835.1"/>
    <property type="molecule type" value="Genomic_DNA"/>
</dbReference>
<organism evidence="2 11">
    <name type="scientific">Halanaerobium congolense</name>
    <dbReference type="NCBI Taxonomy" id="54121"/>
    <lineage>
        <taxon>Bacteria</taxon>
        <taxon>Bacillati</taxon>
        <taxon>Bacillota</taxon>
        <taxon>Clostridia</taxon>
        <taxon>Halanaerobiales</taxon>
        <taxon>Halanaerobiaceae</taxon>
        <taxon>Halanaerobium</taxon>
    </lineage>
</organism>
<evidence type="ECO:0000313" key="3">
    <source>
        <dbReference type="EMBL" id="SDF82835.1"/>
    </source>
</evidence>
<gene>
    <name evidence="6" type="ORF">BY453_10792</name>
    <name evidence="2" type="ORF">SAMN04488597_10434</name>
    <name evidence="3" type="ORF">SAMN04488598_12621</name>
    <name evidence="5" type="ORF">SAMN04515652_12621</name>
    <name evidence="4" type="ORF">SAMN04515654_11264</name>
</gene>
<evidence type="ECO:0000313" key="9">
    <source>
        <dbReference type="Proteomes" id="UP000199519"/>
    </source>
</evidence>
<accession>A0A1G6KBC9</accession>
<evidence type="ECO:0000313" key="5">
    <source>
        <dbReference type="EMBL" id="SET10840.1"/>
    </source>
</evidence>